<keyword evidence="3" id="KW-0378">Hydrolase</keyword>
<dbReference type="GO" id="GO:0006508">
    <property type="term" value="P:proteolysis"/>
    <property type="evidence" value="ECO:0007669"/>
    <property type="project" value="UniProtKB-KW"/>
</dbReference>
<feature type="coiled-coil region" evidence="5">
    <location>
        <begin position="18"/>
        <end position="66"/>
    </location>
</feature>
<evidence type="ECO:0000256" key="2">
    <source>
        <dbReference type="ARBA" id="ARBA00022670"/>
    </source>
</evidence>
<dbReference type="AlphaFoldDB" id="A0A094QD49"/>
<reference evidence="7" key="1">
    <citation type="submission" date="2014-06" db="EMBL/GenBank/DDBJ databases">
        <title>Key roles for freshwater Actinobacteria revealed by deep metagenomic sequencing.</title>
        <authorList>
            <person name="Ghai R."/>
            <person name="Mizuno C.M."/>
            <person name="Picazo A."/>
            <person name="Camacho A."/>
            <person name="Rodriguez-Valera F."/>
        </authorList>
    </citation>
    <scope>NUCLEOTIDE SEQUENCE</scope>
</reference>
<dbReference type="SUPFAM" id="SSF54001">
    <property type="entry name" value="Cysteine proteinases"/>
    <property type="match status" value="1"/>
</dbReference>
<evidence type="ECO:0000256" key="3">
    <source>
        <dbReference type="ARBA" id="ARBA00022801"/>
    </source>
</evidence>
<evidence type="ECO:0000256" key="5">
    <source>
        <dbReference type="SAM" id="Coils"/>
    </source>
</evidence>
<evidence type="ECO:0000313" key="7">
    <source>
        <dbReference type="EMBL" id="KGA20104.1"/>
    </source>
</evidence>
<feature type="domain" description="NlpC/P60" evidence="6">
    <location>
        <begin position="206"/>
        <end position="324"/>
    </location>
</feature>
<dbReference type="GO" id="GO:0008234">
    <property type="term" value="F:cysteine-type peptidase activity"/>
    <property type="evidence" value="ECO:0007669"/>
    <property type="project" value="UniProtKB-KW"/>
</dbReference>
<protein>
    <recommendedName>
        <fullName evidence="6">NlpC/P60 domain-containing protein</fullName>
    </recommendedName>
</protein>
<keyword evidence="4" id="KW-0788">Thiol protease</keyword>
<comment type="similarity">
    <text evidence="1">Belongs to the peptidase C40 family.</text>
</comment>
<dbReference type="InterPro" id="IPR038765">
    <property type="entry name" value="Papain-like_cys_pep_sf"/>
</dbReference>
<keyword evidence="2" id="KW-0645">Protease</keyword>
<dbReference type="PROSITE" id="PS51935">
    <property type="entry name" value="NLPC_P60"/>
    <property type="match status" value="1"/>
</dbReference>
<organism evidence="7">
    <name type="scientific">freshwater metagenome</name>
    <dbReference type="NCBI Taxonomy" id="449393"/>
    <lineage>
        <taxon>unclassified sequences</taxon>
        <taxon>metagenomes</taxon>
        <taxon>ecological metagenomes</taxon>
    </lineage>
</organism>
<gene>
    <name evidence="7" type="ORF">GM51_5630</name>
</gene>
<dbReference type="InterPro" id="IPR051794">
    <property type="entry name" value="PG_Endopeptidase_C40"/>
</dbReference>
<dbReference type="PANTHER" id="PTHR47359">
    <property type="entry name" value="PEPTIDOGLYCAN DL-ENDOPEPTIDASE CWLO"/>
    <property type="match status" value="1"/>
</dbReference>
<keyword evidence="5" id="KW-0175">Coiled coil</keyword>
<comment type="caution">
    <text evidence="7">The sequence shown here is derived from an EMBL/GenBank/DDBJ whole genome shotgun (WGS) entry which is preliminary data.</text>
</comment>
<dbReference type="EMBL" id="JNSL01000024">
    <property type="protein sequence ID" value="KGA20104.1"/>
    <property type="molecule type" value="Genomic_DNA"/>
</dbReference>
<proteinExistence type="inferred from homology"/>
<evidence type="ECO:0000256" key="1">
    <source>
        <dbReference type="ARBA" id="ARBA00007074"/>
    </source>
</evidence>
<dbReference type="Pfam" id="PF00877">
    <property type="entry name" value="NLPC_P60"/>
    <property type="match status" value="1"/>
</dbReference>
<evidence type="ECO:0000259" key="6">
    <source>
        <dbReference type="PROSITE" id="PS51935"/>
    </source>
</evidence>
<dbReference type="PANTHER" id="PTHR47359:SF3">
    <property type="entry name" value="NLP_P60 DOMAIN-CONTAINING PROTEIN-RELATED"/>
    <property type="match status" value="1"/>
</dbReference>
<accession>A0A094QD49</accession>
<evidence type="ECO:0000256" key="4">
    <source>
        <dbReference type="ARBA" id="ARBA00022807"/>
    </source>
</evidence>
<name>A0A094QD49_9ZZZZ</name>
<dbReference type="InterPro" id="IPR000064">
    <property type="entry name" value="NLP_P60_dom"/>
</dbReference>
<dbReference type="Gene3D" id="3.90.1720.10">
    <property type="entry name" value="endopeptidase domain like (from Nostoc punctiforme)"/>
    <property type="match status" value="1"/>
</dbReference>
<sequence>MALLFIWQPTTLWAAPSLASLQREIDQLRTVAAEKFEAANEATLKIKKLENETRNLRNKGSVAREKLDEVNKVLATIAVNSYKNLGLGQGLELLFSANPTQYLSDASSLKIVEARYARQSREFAVLKQRVAASVTLLEDRTAKLTAEKVILNREVAAAKLALATANKKLKALSKRDRERLLRAESLREKKILDNSKKYASSFKGDNSRGSIALRYALKQIGDIYVWGAAGPTRWDCSGLTMRAYQAAGVSLPHFSGAQIRYGKPVSYERLKPGDLLFYGIPNSHVSMYMGGGKMVQAPRPGKRVEVISVTRMFGSKPFVGARRI</sequence>